<dbReference type="AlphaFoldDB" id="A0AA38LGS1"/>
<evidence type="ECO:0000313" key="1">
    <source>
        <dbReference type="EMBL" id="KAH9320002.1"/>
    </source>
</evidence>
<dbReference type="Proteomes" id="UP000824469">
    <property type="component" value="Unassembled WGS sequence"/>
</dbReference>
<dbReference type="OMA" id="TVIACNT"/>
<reference evidence="1 2" key="1">
    <citation type="journal article" date="2021" name="Nat. Plants">
        <title>The Taxus genome provides insights into paclitaxel biosynthesis.</title>
        <authorList>
            <person name="Xiong X."/>
            <person name="Gou J."/>
            <person name="Liao Q."/>
            <person name="Li Y."/>
            <person name="Zhou Q."/>
            <person name="Bi G."/>
            <person name="Li C."/>
            <person name="Du R."/>
            <person name="Wang X."/>
            <person name="Sun T."/>
            <person name="Guo L."/>
            <person name="Liang H."/>
            <person name="Lu P."/>
            <person name="Wu Y."/>
            <person name="Zhang Z."/>
            <person name="Ro D.K."/>
            <person name="Shang Y."/>
            <person name="Huang S."/>
            <person name="Yan J."/>
        </authorList>
    </citation>
    <scope>NUCLEOTIDE SEQUENCE [LARGE SCALE GENOMIC DNA]</scope>
    <source>
        <strain evidence="1">Ta-2019</strain>
    </source>
</reference>
<protein>
    <submittedName>
        <fullName evidence="1">Uncharacterized protein</fullName>
    </submittedName>
</protein>
<sequence length="130" mass="15201">MTATNSSALLTRSFSGKHLSFRSNFSLGNVSGRITRSTSLSFFGCAHDFNEYEWDLQGCSNHGFDYAIERLRKRQIFLRSYRLKSKEKKAEKIKACFHELKQALFTAASWNCCSRGYERIEKKIKRYRFC</sequence>
<gene>
    <name evidence="1" type="ORF">KI387_021771</name>
</gene>
<dbReference type="EMBL" id="JAHRHJ020000004">
    <property type="protein sequence ID" value="KAH9320002.1"/>
    <property type="molecule type" value="Genomic_DNA"/>
</dbReference>
<evidence type="ECO:0000313" key="2">
    <source>
        <dbReference type="Proteomes" id="UP000824469"/>
    </source>
</evidence>
<feature type="non-terminal residue" evidence="1">
    <location>
        <position position="130"/>
    </location>
</feature>
<name>A0AA38LGS1_TAXCH</name>
<proteinExistence type="predicted"/>
<keyword evidence="2" id="KW-1185">Reference proteome</keyword>
<comment type="caution">
    <text evidence="1">The sequence shown here is derived from an EMBL/GenBank/DDBJ whole genome shotgun (WGS) entry which is preliminary data.</text>
</comment>
<accession>A0AA38LGS1</accession>
<organism evidence="1 2">
    <name type="scientific">Taxus chinensis</name>
    <name type="common">Chinese yew</name>
    <name type="synonym">Taxus wallichiana var. chinensis</name>
    <dbReference type="NCBI Taxonomy" id="29808"/>
    <lineage>
        <taxon>Eukaryota</taxon>
        <taxon>Viridiplantae</taxon>
        <taxon>Streptophyta</taxon>
        <taxon>Embryophyta</taxon>
        <taxon>Tracheophyta</taxon>
        <taxon>Spermatophyta</taxon>
        <taxon>Pinopsida</taxon>
        <taxon>Pinidae</taxon>
        <taxon>Conifers II</taxon>
        <taxon>Cupressales</taxon>
        <taxon>Taxaceae</taxon>
        <taxon>Taxus</taxon>
    </lineage>
</organism>